<evidence type="ECO:0000256" key="2">
    <source>
        <dbReference type="ARBA" id="ARBA00022801"/>
    </source>
</evidence>
<dbReference type="Proteomes" id="UP000283850">
    <property type="component" value="Unassembled WGS sequence"/>
</dbReference>
<feature type="region of interest" description="Disordered" evidence="3">
    <location>
        <begin position="108"/>
        <end position="131"/>
    </location>
</feature>
<dbReference type="Pfam" id="PF00756">
    <property type="entry name" value="Esterase"/>
    <property type="match status" value="1"/>
</dbReference>
<organism evidence="4 5">
    <name type="scientific">Bacteroides intestinalis</name>
    <dbReference type="NCBI Taxonomy" id="329854"/>
    <lineage>
        <taxon>Bacteria</taxon>
        <taxon>Pseudomonadati</taxon>
        <taxon>Bacteroidota</taxon>
        <taxon>Bacteroidia</taxon>
        <taxon>Bacteroidales</taxon>
        <taxon>Bacteroidaceae</taxon>
        <taxon>Bacteroides</taxon>
    </lineage>
</organism>
<comment type="similarity">
    <text evidence="1">Belongs to the esterase D family.</text>
</comment>
<sequence length="291" mass="33538">MKKLCLLLLIQIECIFSLPIYGQDSINIGNRHSLFSNILNEERSYWIYKPEQRPGESAQDYPVLYLLDGDVFFHSVVGFTRFFSSSRISSLPPCIVVAILNTDRTRDFTPTSSSARRDGSIHPEDKPQGGGAEQFYRFLTEELRPEVERKVPCSGRYFLAGHSYAALFTLQTLLDHPESFEAFIAIDPSLWWDRGIFLKQAEIKIRQKNYSGKQLYVAFATRQRPDVKLVQFSLADSLNMKIIPDMENQHLRVVFKKFPEEVHGTVALPGFYDGLKSLFMRQPERTERVTK</sequence>
<evidence type="ECO:0000256" key="1">
    <source>
        <dbReference type="ARBA" id="ARBA00005622"/>
    </source>
</evidence>
<dbReference type="InterPro" id="IPR029058">
    <property type="entry name" value="AB_hydrolase_fold"/>
</dbReference>
<dbReference type="GO" id="GO:0016788">
    <property type="term" value="F:hydrolase activity, acting on ester bonds"/>
    <property type="evidence" value="ECO:0007669"/>
    <property type="project" value="TreeGrafter"/>
</dbReference>
<dbReference type="InterPro" id="IPR000801">
    <property type="entry name" value="Esterase-like"/>
</dbReference>
<dbReference type="RefSeq" id="WP_118421631.1">
    <property type="nucleotide sequence ID" value="NZ_QRZF01000009.1"/>
</dbReference>
<keyword evidence="2 4" id="KW-0378">Hydrolase</keyword>
<comment type="caution">
    <text evidence="4">The sequence shown here is derived from an EMBL/GenBank/DDBJ whole genome shotgun (WGS) entry which is preliminary data.</text>
</comment>
<name>A0A412Y4P7_9BACE</name>
<dbReference type="Gene3D" id="3.40.50.1820">
    <property type="entry name" value="alpha/beta hydrolase"/>
    <property type="match status" value="1"/>
</dbReference>
<gene>
    <name evidence="4" type="ORF">DWW10_13975</name>
</gene>
<evidence type="ECO:0000313" key="4">
    <source>
        <dbReference type="EMBL" id="RGV52412.1"/>
    </source>
</evidence>
<reference evidence="4 5" key="1">
    <citation type="submission" date="2018-08" db="EMBL/GenBank/DDBJ databases">
        <title>A genome reference for cultivated species of the human gut microbiota.</title>
        <authorList>
            <person name="Zou Y."/>
            <person name="Xue W."/>
            <person name="Luo G."/>
        </authorList>
    </citation>
    <scope>NUCLEOTIDE SEQUENCE [LARGE SCALE GENOMIC DNA]</scope>
    <source>
        <strain evidence="4 5">AF14-32</strain>
    </source>
</reference>
<dbReference type="SUPFAM" id="SSF53474">
    <property type="entry name" value="alpha/beta-Hydrolases"/>
    <property type="match status" value="1"/>
</dbReference>
<protein>
    <submittedName>
        <fullName evidence="4">Alpha/beta hydrolase</fullName>
    </submittedName>
</protein>
<proteinExistence type="inferred from homology"/>
<dbReference type="InterPro" id="IPR052558">
    <property type="entry name" value="Siderophore_Hydrolase_D"/>
</dbReference>
<evidence type="ECO:0000313" key="5">
    <source>
        <dbReference type="Proteomes" id="UP000283850"/>
    </source>
</evidence>
<dbReference type="AlphaFoldDB" id="A0A412Y4P7"/>
<feature type="compositionally biased region" description="Basic and acidic residues" evidence="3">
    <location>
        <begin position="115"/>
        <end position="127"/>
    </location>
</feature>
<dbReference type="PANTHER" id="PTHR40841">
    <property type="entry name" value="SIDEROPHORE TRIACETYLFUSARININE C ESTERASE"/>
    <property type="match status" value="1"/>
</dbReference>
<dbReference type="EMBL" id="QRZF01000009">
    <property type="protein sequence ID" value="RGV52412.1"/>
    <property type="molecule type" value="Genomic_DNA"/>
</dbReference>
<accession>A0A412Y4P7</accession>
<dbReference type="PANTHER" id="PTHR40841:SF2">
    <property type="entry name" value="SIDEROPHORE-DEGRADING ESTERASE (EUROFUNG)"/>
    <property type="match status" value="1"/>
</dbReference>
<evidence type="ECO:0000256" key="3">
    <source>
        <dbReference type="SAM" id="MobiDB-lite"/>
    </source>
</evidence>